<dbReference type="STRING" id="602072.A0A1R3RQX0"/>
<dbReference type="CDD" id="cd09317">
    <property type="entry name" value="TDT_Mae1_like"/>
    <property type="match status" value="1"/>
</dbReference>
<dbReference type="InterPro" id="IPR030185">
    <property type="entry name" value="Mae1"/>
</dbReference>
<dbReference type="GO" id="GO:0016020">
    <property type="term" value="C:membrane"/>
    <property type="evidence" value="ECO:0007669"/>
    <property type="project" value="UniProtKB-SubCell"/>
</dbReference>
<protein>
    <recommendedName>
        <fullName evidence="8">C4-dicarboxylate transporter/malic acid transport protein</fullName>
    </recommendedName>
</protein>
<evidence type="ECO:0000313" key="6">
    <source>
        <dbReference type="EMBL" id="OOF96883.1"/>
    </source>
</evidence>
<dbReference type="VEuPathDB" id="FungiDB:ASPCADRAFT_145705"/>
<evidence type="ECO:0000313" key="7">
    <source>
        <dbReference type="Proteomes" id="UP000188318"/>
    </source>
</evidence>
<dbReference type="AlphaFoldDB" id="A0A1R3RQX0"/>
<dbReference type="OMA" id="LWLFTFW"/>
<dbReference type="Proteomes" id="UP000188318">
    <property type="component" value="Unassembled WGS sequence"/>
</dbReference>
<name>A0A1R3RQX0_ASPC5</name>
<reference evidence="7" key="1">
    <citation type="journal article" date="2017" name="Genome Biol.">
        <title>Comparative genomics reveals high biological diversity and specific adaptations in the industrially and medically important fungal genus Aspergillus.</title>
        <authorList>
            <person name="de Vries R.P."/>
            <person name="Riley R."/>
            <person name="Wiebenga A."/>
            <person name="Aguilar-Osorio G."/>
            <person name="Amillis S."/>
            <person name="Uchima C.A."/>
            <person name="Anderluh G."/>
            <person name="Asadollahi M."/>
            <person name="Askin M."/>
            <person name="Barry K."/>
            <person name="Battaglia E."/>
            <person name="Bayram O."/>
            <person name="Benocci T."/>
            <person name="Braus-Stromeyer S.A."/>
            <person name="Caldana C."/>
            <person name="Canovas D."/>
            <person name="Cerqueira G.C."/>
            <person name="Chen F."/>
            <person name="Chen W."/>
            <person name="Choi C."/>
            <person name="Clum A."/>
            <person name="Dos Santos R.A."/>
            <person name="Damasio A.R."/>
            <person name="Diallinas G."/>
            <person name="Emri T."/>
            <person name="Fekete E."/>
            <person name="Flipphi M."/>
            <person name="Freyberg S."/>
            <person name="Gallo A."/>
            <person name="Gournas C."/>
            <person name="Habgood R."/>
            <person name="Hainaut M."/>
            <person name="Harispe M.L."/>
            <person name="Henrissat B."/>
            <person name="Hilden K.S."/>
            <person name="Hope R."/>
            <person name="Hossain A."/>
            <person name="Karabika E."/>
            <person name="Karaffa L."/>
            <person name="Karanyi Z."/>
            <person name="Krasevec N."/>
            <person name="Kuo A."/>
            <person name="Kusch H."/>
            <person name="LaButti K."/>
            <person name="Lagendijk E.L."/>
            <person name="Lapidus A."/>
            <person name="Levasseur A."/>
            <person name="Lindquist E."/>
            <person name="Lipzen A."/>
            <person name="Logrieco A.F."/>
            <person name="MacCabe A."/>
            <person name="Maekelae M.R."/>
            <person name="Malavazi I."/>
            <person name="Melin P."/>
            <person name="Meyer V."/>
            <person name="Mielnichuk N."/>
            <person name="Miskei M."/>
            <person name="Molnar A.P."/>
            <person name="Mule G."/>
            <person name="Ngan C.Y."/>
            <person name="Orejas M."/>
            <person name="Orosz E."/>
            <person name="Ouedraogo J.P."/>
            <person name="Overkamp K.M."/>
            <person name="Park H.-S."/>
            <person name="Perrone G."/>
            <person name="Piumi F."/>
            <person name="Punt P.J."/>
            <person name="Ram A.F."/>
            <person name="Ramon A."/>
            <person name="Rauscher S."/>
            <person name="Record E."/>
            <person name="Riano-Pachon D.M."/>
            <person name="Robert V."/>
            <person name="Roehrig J."/>
            <person name="Ruller R."/>
            <person name="Salamov A."/>
            <person name="Salih N.S."/>
            <person name="Samson R.A."/>
            <person name="Sandor E."/>
            <person name="Sanguinetti M."/>
            <person name="Schuetze T."/>
            <person name="Sepcic K."/>
            <person name="Shelest E."/>
            <person name="Sherlock G."/>
            <person name="Sophianopoulou V."/>
            <person name="Squina F.M."/>
            <person name="Sun H."/>
            <person name="Susca A."/>
            <person name="Todd R.B."/>
            <person name="Tsang A."/>
            <person name="Unkles S.E."/>
            <person name="van de Wiele N."/>
            <person name="van Rossen-Uffink D."/>
            <person name="Oliveira J.V."/>
            <person name="Vesth T.C."/>
            <person name="Visser J."/>
            <person name="Yu J.-H."/>
            <person name="Zhou M."/>
            <person name="Andersen M.R."/>
            <person name="Archer D.B."/>
            <person name="Baker S.E."/>
            <person name="Benoit I."/>
            <person name="Brakhage A.A."/>
            <person name="Braus G.H."/>
            <person name="Fischer R."/>
            <person name="Frisvad J.C."/>
            <person name="Goldman G.H."/>
            <person name="Houbraken J."/>
            <person name="Oakley B."/>
            <person name="Pocsi I."/>
            <person name="Scazzocchio C."/>
            <person name="Seiboth B."/>
            <person name="vanKuyk P.A."/>
            <person name="Wortman J."/>
            <person name="Dyer P.S."/>
            <person name="Grigoriev I.V."/>
        </authorList>
    </citation>
    <scope>NUCLEOTIDE SEQUENCE [LARGE SCALE GENOMIC DNA]</scope>
    <source>
        <strain evidence="7">ITEM 5010</strain>
    </source>
</reference>
<keyword evidence="4 5" id="KW-0472">Membrane</keyword>
<dbReference type="PANTHER" id="PTHR31162">
    <property type="entry name" value="MALIC ACID TRANSPORT PROTEIN-RELATED"/>
    <property type="match status" value="1"/>
</dbReference>
<feature type="transmembrane region" description="Helical" evidence="5">
    <location>
        <begin position="289"/>
        <end position="317"/>
    </location>
</feature>
<dbReference type="EMBL" id="KV907498">
    <property type="protein sequence ID" value="OOF96883.1"/>
    <property type="molecule type" value="Genomic_DNA"/>
</dbReference>
<evidence type="ECO:0000256" key="1">
    <source>
        <dbReference type="ARBA" id="ARBA00004141"/>
    </source>
</evidence>
<evidence type="ECO:0008006" key="8">
    <source>
        <dbReference type="Google" id="ProtNLM"/>
    </source>
</evidence>
<feature type="transmembrane region" description="Helical" evidence="5">
    <location>
        <begin position="329"/>
        <end position="346"/>
    </location>
</feature>
<comment type="subcellular location">
    <subcellularLocation>
        <location evidence="1">Membrane</location>
        <topology evidence="1">Multi-pass membrane protein</topology>
    </subcellularLocation>
</comment>
<evidence type="ECO:0000256" key="3">
    <source>
        <dbReference type="ARBA" id="ARBA00022989"/>
    </source>
</evidence>
<keyword evidence="7" id="KW-1185">Reference proteome</keyword>
<feature type="transmembrane region" description="Helical" evidence="5">
    <location>
        <begin position="21"/>
        <end position="40"/>
    </location>
</feature>
<gene>
    <name evidence="6" type="ORF">ASPCADRAFT_145705</name>
</gene>
<accession>A0A1R3RQX0</accession>
<evidence type="ECO:0000256" key="5">
    <source>
        <dbReference type="SAM" id="Phobius"/>
    </source>
</evidence>
<dbReference type="InterPro" id="IPR038665">
    <property type="entry name" value="Voltage-dep_anion_channel_sf"/>
</dbReference>
<dbReference type="OrthoDB" id="2901184at2759"/>
<dbReference type="Gene3D" id="1.50.10.150">
    <property type="entry name" value="Voltage-dependent anion channel"/>
    <property type="match status" value="1"/>
</dbReference>
<feature type="transmembrane region" description="Helical" evidence="5">
    <location>
        <begin position="137"/>
        <end position="164"/>
    </location>
</feature>
<organism evidence="6 7">
    <name type="scientific">Aspergillus carbonarius (strain ITEM 5010)</name>
    <dbReference type="NCBI Taxonomy" id="602072"/>
    <lineage>
        <taxon>Eukaryota</taxon>
        <taxon>Fungi</taxon>
        <taxon>Dikarya</taxon>
        <taxon>Ascomycota</taxon>
        <taxon>Pezizomycotina</taxon>
        <taxon>Eurotiomycetes</taxon>
        <taxon>Eurotiomycetidae</taxon>
        <taxon>Eurotiales</taxon>
        <taxon>Aspergillaceae</taxon>
        <taxon>Aspergillus</taxon>
        <taxon>Aspergillus subgen. Circumdati</taxon>
    </lineage>
</organism>
<feature type="transmembrane region" description="Helical" evidence="5">
    <location>
        <begin position="52"/>
        <end position="73"/>
    </location>
</feature>
<feature type="transmembrane region" description="Helical" evidence="5">
    <location>
        <begin position="176"/>
        <end position="197"/>
    </location>
</feature>
<proteinExistence type="predicted"/>
<sequence>MSDEANGAHSMSPLRQVTSSVTWGWYAIALSWGGIAVLLHQTPHQFPGLTTIGTIIFIADLVLYTTITLCLLFEAVHPRKIPKPLEEEEEEESPTFAARWFHIKQPQDLYFVPVALLAFATIIFSASSYGTPHCGRWLILTLNVLFWVYTGVSLLLAIVLGWWIPYTGTHHGSHYAIVQVLPYFPPMLSGTMAGLLASNQAPAQAVPMLVGGTTMQGLGFLMFLVILVQSLGELATDGLPTPAVRPEMFIAVGPPSFTIIAMVSMAAAAGEKLPDHYISAATSVRTADVLLIVTVAASVFLWALAFFLFCLAALSMLEALWHRTIRFETLWWCMVFPITGFVLATIDLAEYLSSAPISWVSTGMTIGQVALWLCITGCQLFMWLFKREF</sequence>
<keyword evidence="3 5" id="KW-1133">Transmembrane helix</keyword>
<dbReference type="PANTHER" id="PTHR31162:SF1">
    <property type="entry name" value="TRANSPORTER_MALIC ACID TRANSPORT PROTEIN, PUTATIVE (AFU_ORTHOLOGUE AFUA_2G17660)-RELATED"/>
    <property type="match status" value="1"/>
</dbReference>
<dbReference type="InterPro" id="IPR004695">
    <property type="entry name" value="SLAC1/Mae1/Ssu1/TehA"/>
</dbReference>
<dbReference type="GO" id="GO:0015140">
    <property type="term" value="F:malate transmembrane transporter activity"/>
    <property type="evidence" value="ECO:0007669"/>
    <property type="project" value="InterPro"/>
</dbReference>
<feature type="transmembrane region" description="Helical" evidence="5">
    <location>
        <begin position="248"/>
        <end position="269"/>
    </location>
</feature>
<dbReference type="Pfam" id="PF03595">
    <property type="entry name" value="SLAC1"/>
    <property type="match status" value="1"/>
</dbReference>
<evidence type="ECO:0000256" key="2">
    <source>
        <dbReference type="ARBA" id="ARBA00022692"/>
    </source>
</evidence>
<keyword evidence="2 5" id="KW-0812">Transmembrane</keyword>
<feature type="transmembrane region" description="Helical" evidence="5">
    <location>
        <begin position="366"/>
        <end position="385"/>
    </location>
</feature>
<evidence type="ECO:0000256" key="4">
    <source>
        <dbReference type="ARBA" id="ARBA00023136"/>
    </source>
</evidence>
<feature type="transmembrane region" description="Helical" evidence="5">
    <location>
        <begin position="109"/>
        <end position="131"/>
    </location>
</feature>